<dbReference type="Pfam" id="PF08843">
    <property type="entry name" value="AbiEii"/>
    <property type="match status" value="1"/>
</dbReference>
<dbReference type="InterPro" id="IPR014942">
    <property type="entry name" value="AbiEii"/>
</dbReference>
<evidence type="ECO:0000313" key="1">
    <source>
        <dbReference type="EMBL" id="GBR48906.1"/>
    </source>
</evidence>
<dbReference type="Gene3D" id="3.10.450.620">
    <property type="entry name" value="JHP933, nucleotidyltransferase-like core domain"/>
    <property type="match status" value="1"/>
</dbReference>
<proteinExistence type="predicted"/>
<dbReference type="Proteomes" id="UP001062443">
    <property type="component" value="Unassembled WGS sequence"/>
</dbReference>
<accession>A0ABQ0QL63</accession>
<sequence length="308" mass="34646">MRELTADLLDNVTDALELPSSQVVEKDFRVVEILSAIVAAPLPPGARLVFAGGTCLARAHKLVSRMSEDIDLKVVVDPPPASKNALRTALRKTKAAVNAAILKAGFREPTVVAKNDNRNVSFEVWYRDPEKVDGPLRPHLLVELTYSPPKLQTVRRNMCSFVSQATQQDAEITELECVSIEETAAEKLVSLTRRTAGDLEGTKPDAHDPFLVRHVYDLHWLLSHVDRETVLGLARRIANSDAEQFANWFPSYQKDPRGWTQRALEHLERDEKCHASYTLFLKRMVYGERTTYTEAFRSVAQLGGDLWE</sequence>
<comment type="caution">
    <text evidence="1">The sequence shown here is derived from an EMBL/GenBank/DDBJ whole genome shotgun (WGS) entry which is preliminary data.</text>
</comment>
<gene>
    <name evidence="1" type="ORF">AA106556_1896</name>
</gene>
<keyword evidence="2" id="KW-1185">Reference proteome</keyword>
<protein>
    <recommendedName>
        <fullName evidence="3">Nucleotidyl transferase AbiEii/AbiGii toxin family protein</fullName>
    </recommendedName>
</protein>
<dbReference type="EMBL" id="BAQB01000077">
    <property type="protein sequence ID" value="GBR48906.1"/>
    <property type="molecule type" value="Genomic_DNA"/>
</dbReference>
<organism evidence="1 2">
    <name type="scientific">Neokomagataea tanensis NBRC 106556</name>
    <dbReference type="NCBI Taxonomy" id="1223519"/>
    <lineage>
        <taxon>Bacteria</taxon>
        <taxon>Pseudomonadati</taxon>
        <taxon>Pseudomonadota</taxon>
        <taxon>Alphaproteobacteria</taxon>
        <taxon>Acetobacterales</taxon>
        <taxon>Acetobacteraceae</taxon>
        <taxon>Neokomagataea</taxon>
    </lineage>
</organism>
<evidence type="ECO:0008006" key="3">
    <source>
        <dbReference type="Google" id="ProtNLM"/>
    </source>
</evidence>
<dbReference type="RefSeq" id="WP_068173587.1">
    <property type="nucleotide sequence ID" value="NZ_BAQB01000077.1"/>
</dbReference>
<reference evidence="1" key="1">
    <citation type="submission" date="2013-04" db="EMBL/GenBank/DDBJ databases">
        <title>The genome sequencing project of 58 acetic acid bacteria.</title>
        <authorList>
            <person name="Okamoto-Kainuma A."/>
            <person name="Ishikawa M."/>
            <person name="Umino S."/>
            <person name="Koizumi Y."/>
            <person name="Shiwa Y."/>
            <person name="Yoshikawa H."/>
            <person name="Matsutani M."/>
            <person name="Matsushita K."/>
        </authorList>
    </citation>
    <scope>NUCLEOTIDE SEQUENCE</scope>
    <source>
        <strain evidence="1">NBRC 106556</strain>
    </source>
</reference>
<name>A0ABQ0QL63_9PROT</name>
<evidence type="ECO:0000313" key="2">
    <source>
        <dbReference type="Proteomes" id="UP001062443"/>
    </source>
</evidence>